<reference evidence="9 10" key="1">
    <citation type="submission" date="2018-04" db="EMBL/GenBank/DDBJ databases">
        <title>The genome of golden apple snail Pomacea canaliculata provides insight into stress tolerance and invasive adaptation.</title>
        <authorList>
            <person name="Liu C."/>
            <person name="Liu B."/>
            <person name="Ren Y."/>
            <person name="Zhang Y."/>
            <person name="Wang H."/>
            <person name="Li S."/>
            <person name="Jiang F."/>
            <person name="Yin L."/>
            <person name="Zhang G."/>
            <person name="Qian W."/>
            <person name="Fan W."/>
        </authorList>
    </citation>
    <scope>NUCLEOTIDE SEQUENCE [LARGE SCALE GENOMIC DNA]</scope>
    <source>
        <strain evidence="9">SZHN2017</strain>
        <tissue evidence="9">Muscle</tissue>
    </source>
</reference>
<evidence type="ECO:0000256" key="4">
    <source>
        <dbReference type="ARBA" id="ARBA00022490"/>
    </source>
</evidence>
<accession>A0A2T7PPF4</accession>
<dbReference type="Pfam" id="PF13432">
    <property type="entry name" value="TPR_16"/>
    <property type="match status" value="1"/>
</dbReference>
<dbReference type="Pfam" id="PF00515">
    <property type="entry name" value="TPR_1"/>
    <property type="match status" value="1"/>
</dbReference>
<name>A0A2T7PPF4_POMCA</name>
<dbReference type="GO" id="GO:0005052">
    <property type="term" value="F:peroxisome matrix targeting signal-1 binding"/>
    <property type="evidence" value="ECO:0007669"/>
    <property type="project" value="TreeGrafter"/>
</dbReference>
<dbReference type="InterPro" id="IPR024111">
    <property type="entry name" value="PEX5/PEX5L"/>
</dbReference>
<evidence type="ECO:0000256" key="5">
    <source>
        <dbReference type="ARBA" id="ARBA00022737"/>
    </source>
</evidence>
<gene>
    <name evidence="9" type="ORF">C0Q70_02269</name>
</gene>
<dbReference type="GO" id="GO:0005778">
    <property type="term" value="C:peroxisomal membrane"/>
    <property type="evidence" value="ECO:0007669"/>
    <property type="project" value="TreeGrafter"/>
</dbReference>
<dbReference type="GO" id="GO:0005829">
    <property type="term" value="C:cytosol"/>
    <property type="evidence" value="ECO:0007669"/>
    <property type="project" value="TreeGrafter"/>
</dbReference>
<dbReference type="PROSITE" id="PS50005">
    <property type="entry name" value="TPR"/>
    <property type="match status" value="2"/>
</dbReference>
<feature type="repeat" description="TPR" evidence="8">
    <location>
        <begin position="505"/>
        <end position="538"/>
    </location>
</feature>
<dbReference type="PROSITE" id="PS50293">
    <property type="entry name" value="TPR_REGION"/>
    <property type="match status" value="1"/>
</dbReference>
<keyword evidence="4" id="KW-0963">Cytoplasm</keyword>
<evidence type="ECO:0000256" key="7">
    <source>
        <dbReference type="ARBA" id="ARBA00023140"/>
    </source>
</evidence>
<keyword evidence="7" id="KW-0576">Peroxisome</keyword>
<dbReference type="GO" id="GO:0016560">
    <property type="term" value="P:protein import into peroxisome matrix, docking"/>
    <property type="evidence" value="ECO:0007669"/>
    <property type="project" value="TreeGrafter"/>
</dbReference>
<evidence type="ECO:0000256" key="6">
    <source>
        <dbReference type="ARBA" id="ARBA00022803"/>
    </source>
</evidence>
<comment type="caution">
    <text evidence="9">The sequence shown here is derived from an EMBL/GenBank/DDBJ whole genome shotgun (WGS) entry which is preliminary data.</text>
</comment>
<dbReference type="InterPro" id="IPR011990">
    <property type="entry name" value="TPR-like_helical_dom_sf"/>
</dbReference>
<dbReference type="EMBL" id="PZQS01000002">
    <property type="protein sequence ID" value="PVD35309.1"/>
    <property type="molecule type" value="Genomic_DNA"/>
</dbReference>
<evidence type="ECO:0000256" key="8">
    <source>
        <dbReference type="PROSITE-ProRule" id="PRU00339"/>
    </source>
</evidence>
<organism evidence="9 10">
    <name type="scientific">Pomacea canaliculata</name>
    <name type="common">Golden apple snail</name>
    <dbReference type="NCBI Taxonomy" id="400727"/>
    <lineage>
        <taxon>Eukaryota</taxon>
        <taxon>Metazoa</taxon>
        <taxon>Spiralia</taxon>
        <taxon>Lophotrochozoa</taxon>
        <taxon>Mollusca</taxon>
        <taxon>Gastropoda</taxon>
        <taxon>Caenogastropoda</taxon>
        <taxon>Architaenioglossa</taxon>
        <taxon>Ampullarioidea</taxon>
        <taxon>Ampullariidae</taxon>
        <taxon>Pomacea</taxon>
    </lineage>
</organism>
<dbReference type="PANTHER" id="PTHR10130">
    <property type="entry name" value="PEROXISOMAL TARGETING SIGNAL 1 RECEPTOR PEX5"/>
    <property type="match status" value="1"/>
</dbReference>
<protein>
    <submittedName>
        <fullName evidence="9">Uncharacterized protein</fullName>
    </submittedName>
</protein>
<dbReference type="Gene3D" id="1.25.40.10">
    <property type="entry name" value="Tetratricopeptide repeat domain"/>
    <property type="match status" value="1"/>
</dbReference>
<dbReference type="SUPFAM" id="SSF48452">
    <property type="entry name" value="TPR-like"/>
    <property type="match status" value="1"/>
</dbReference>
<comment type="similarity">
    <text evidence="3">Belongs to the peroxisomal targeting signal receptor family.</text>
</comment>
<dbReference type="Proteomes" id="UP000245119">
    <property type="component" value="Linkage Group LG2"/>
</dbReference>
<evidence type="ECO:0000313" key="10">
    <source>
        <dbReference type="Proteomes" id="UP000245119"/>
    </source>
</evidence>
<keyword evidence="6 8" id="KW-0802">TPR repeat</keyword>
<keyword evidence="10" id="KW-1185">Reference proteome</keyword>
<comment type="subcellular location">
    <subcellularLocation>
        <location evidence="2">Cytoplasm</location>
    </subcellularLocation>
    <subcellularLocation>
        <location evidence="1">Peroxisome</location>
    </subcellularLocation>
</comment>
<keyword evidence="5" id="KW-0677">Repeat</keyword>
<evidence type="ECO:0000256" key="3">
    <source>
        <dbReference type="ARBA" id="ARBA00005348"/>
    </source>
</evidence>
<dbReference type="STRING" id="400727.A0A2T7PPF4"/>
<dbReference type="AlphaFoldDB" id="A0A2T7PPF4"/>
<dbReference type="PANTHER" id="PTHR10130:SF0">
    <property type="entry name" value="GH08708P"/>
    <property type="match status" value="1"/>
</dbReference>
<dbReference type="OrthoDB" id="10006023at2759"/>
<proteinExistence type="inferred from homology"/>
<evidence type="ECO:0000313" key="9">
    <source>
        <dbReference type="EMBL" id="PVD35309.1"/>
    </source>
</evidence>
<feature type="repeat" description="TPR" evidence="8">
    <location>
        <begin position="471"/>
        <end position="504"/>
    </location>
</feature>
<dbReference type="InterPro" id="IPR019734">
    <property type="entry name" value="TPR_rpt"/>
</dbReference>
<evidence type="ECO:0000256" key="2">
    <source>
        <dbReference type="ARBA" id="ARBA00004496"/>
    </source>
</evidence>
<evidence type="ECO:0000256" key="1">
    <source>
        <dbReference type="ARBA" id="ARBA00004275"/>
    </source>
</evidence>
<sequence length="556" mass="62774">MQGKLHTATGIRQDMVIVNFRLKAKICPQLESVAVPSGASREKLVTYEFGLVLLKHLDRDRGSNRNMFKKKMRNLMLTESVEYFYLQLVEEFLSGQNVIMAPQTFHMGGLLQEMRDIEEAELAYAPQRGPGITEIAADGEWASEFLTTDQHASAVSEENSIDRFNVLHSDVRWAADYLDQSELGEWAVGPVEKSVDDSKWLEEFHSQVTAQQDLEKAANEILDRVKDPKLSSSEFMKFVKQIGDGEVTIQDNTVLTNPTGQQDEDWVQEFRTLQGAKSVADRWEEEFSTQETPQTDSEIWDRLQQQWLDADSNIGQSWLTEYEETAVQETYKFEENNPAKEHPHPFEEGIKHLEKGDIPNAVLFFEAAVLQDPSHTEAWQYLGTSQAENEQEPAAIAALTQCLKLQVDNLTAWQSLAVSYTNESLGSYACHALKSWLKHNPKYTHLISKYDEVLELYLQAARLMPSDSVDADVQCNLGVLFNLSGEYDKAVDCFTAALQVRPKDALLWNKLGATLANGNRSEEAVDAYHSALQLSPGFIRSRYNLGIACINLGAYK</sequence>
<dbReference type="SMART" id="SM00028">
    <property type="entry name" value="TPR"/>
    <property type="match status" value="4"/>
</dbReference>